<reference evidence="5 6" key="1">
    <citation type="submission" date="2019-03" db="EMBL/GenBank/DDBJ databases">
        <title>First draft genome of Liparis tanakae, snailfish: a comprehensive survey of snailfish specific genes.</title>
        <authorList>
            <person name="Kim W."/>
            <person name="Song I."/>
            <person name="Jeong J.-H."/>
            <person name="Kim D."/>
            <person name="Kim S."/>
            <person name="Ryu S."/>
            <person name="Song J.Y."/>
            <person name="Lee S.K."/>
        </authorList>
    </citation>
    <scope>NUCLEOTIDE SEQUENCE [LARGE SCALE GENOMIC DNA]</scope>
    <source>
        <tissue evidence="5">Muscle</tissue>
    </source>
</reference>
<comment type="caution">
    <text evidence="5">The sequence shown here is derived from an EMBL/GenBank/DDBJ whole genome shotgun (WGS) entry which is preliminary data.</text>
</comment>
<keyword evidence="3" id="KW-0539">Nucleus</keyword>
<accession>A0A4Z2GPD0</accession>
<feature type="compositionally biased region" description="Acidic residues" evidence="4">
    <location>
        <begin position="143"/>
        <end position="174"/>
    </location>
</feature>
<dbReference type="GO" id="GO:0000724">
    <property type="term" value="P:double-strand break repair via homologous recombination"/>
    <property type="evidence" value="ECO:0007669"/>
    <property type="project" value="TreeGrafter"/>
</dbReference>
<dbReference type="EMBL" id="SRLO01000459">
    <property type="protein sequence ID" value="TNN55316.1"/>
    <property type="molecule type" value="Genomic_DNA"/>
</dbReference>
<feature type="region of interest" description="Disordered" evidence="4">
    <location>
        <begin position="135"/>
        <end position="179"/>
    </location>
</feature>
<dbReference type="InterPro" id="IPR052311">
    <property type="entry name" value="MMS22L-TONSL_complex_comp"/>
</dbReference>
<gene>
    <name evidence="5" type="primary">tonsl_1</name>
    <name evidence="5" type="ORF">EYF80_034448</name>
</gene>
<dbReference type="InterPro" id="IPR011990">
    <property type="entry name" value="TPR-like_helical_dom_sf"/>
</dbReference>
<evidence type="ECO:0000256" key="4">
    <source>
        <dbReference type="SAM" id="MobiDB-lite"/>
    </source>
</evidence>
<evidence type="ECO:0000313" key="5">
    <source>
        <dbReference type="EMBL" id="TNN55316.1"/>
    </source>
</evidence>
<sequence length="226" mass="24986">MLSSVFYVLQLKGAEALGKPARELAVIHVSLAATHTDLRQHSEAVEHYRQELALRQGSPTEECSTWLNIATAQEESGCAFEDMEGSYTAASHCAQKSGHTRLQKRVLRLWLAAQRRHGSSQTDDTEARLQELCAAEGWSPDGSDGEDEEEEEMDNSEPLDDSDVVLSDSDDDLEGYDKMVSGKRKTGRVSDLDLLQFPPAIISSLYYMSSRCSVSASSLFVSFFLL</sequence>
<comment type="subcellular location">
    <subcellularLocation>
        <location evidence="1">Nucleus</location>
    </subcellularLocation>
</comment>
<dbReference type="GO" id="GO:0031297">
    <property type="term" value="P:replication fork processing"/>
    <property type="evidence" value="ECO:0007669"/>
    <property type="project" value="TreeGrafter"/>
</dbReference>
<proteinExistence type="predicted"/>
<keyword evidence="2" id="KW-0677">Repeat</keyword>
<dbReference type="AlphaFoldDB" id="A0A4Z2GPD0"/>
<name>A0A4Z2GPD0_9TELE</name>
<evidence type="ECO:0000313" key="6">
    <source>
        <dbReference type="Proteomes" id="UP000314294"/>
    </source>
</evidence>
<evidence type="ECO:0000256" key="3">
    <source>
        <dbReference type="ARBA" id="ARBA00023242"/>
    </source>
</evidence>
<protein>
    <submittedName>
        <fullName evidence="5">Tonsoku-like protein</fullName>
    </submittedName>
</protein>
<dbReference type="GO" id="GO:0043596">
    <property type="term" value="C:nuclear replication fork"/>
    <property type="evidence" value="ECO:0007669"/>
    <property type="project" value="TreeGrafter"/>
</dbReference>
<dbReference type="Proteomes" id="UP000314294">
    <property type="component" value="Unassembled WGS sequence"/>
</dbReference>
<evidence type="ECO:0000256" key="2">
    <source>
        <dbReference type="ARBA" id="ARBA00022737"/>
    </source>
</evidence>
<dbReference type="SUPFAM" id="SSF48452">
    <property type="entry name" value="TPR-like"/>
    <property type="match status" value="1"/>
</dbReference>
<dbReference type="Gene3D" id="1.25.40.10">
    <property type="entry name" value="Tetratricopeptide repeat domain"/>
    <property type="match status" value="1"/>
</dbReference>
<dbReference type="OrthoDB" id="5806726at2759"/>
<keyword evidence="6" id="KW-1185">Reference proteome</keyword>
<evidence type="ECO:0000256" key="1">
    <source>
        <dbReference type="ARBA" id="ARBA00004123"/>
    </source>
</evidence>
<organism evidence="5 6">
    <name type="scientific">Liparis tanakae</name>
    <name type="common">Tanaka's snailfish</name>
    <dbReference type="NCBI Taxonomy" id="230148"/>
    <lineage>
        <taxon>Eukaryota</taxon>
        <taxon>Metazoa</taxon>
        <taxon>Chordata</taxon>
        <taxon>Craniata</taxon>
        <taxon>Vertebrata</taxon>
        <taxon>Euteleostomi</taxon>
        <taxon>Actinopterygii</taxon>
        <taxon>Neopterygii</taxon>
        <taxon>Teleostei</taxon>
        <taxon>Neoteleostei</taxon>
        <taxon>Acanthomorphata</taxon>
        <taxon>Eupercaria</taxon>
        <taxon>Perciformes</taxon>
        <taxon>Cottioidei</taxon>
        <taxon>Cottales</taxon>
        <taxon>Liparidae</taxon>
        <taxon>Liparis</taxon>
    </lineage>
</organism>
<dbReference type="PANTHER" id="PTHR46358:SF1">
    <property type="entry name" value="TONSOKU-LIKE PROTEIN"/>
    <property type="match status" value="1"/>
</dbReference>
<dbReference type="PANTHER" id="PTHR46358">
    <property type="entry name" value="TONSOKU-LIKE PROTEIN"/>
    <property type="match status" value="1"/>
</dbReference>